<keyword evidence="2" id="KW-0378">Hydrolase</keyword>
<evidence type="ECO:0000256" key="1">
    <source>
        <dbReference type="ARBA" id="ARBA00022729"/>
    </source>
</evidence>
<evidence type="ECO:0000256" key="6">
    <source>
        <dbReference type="ARBA" id="ARBA00037986"/>
    </source>
</evidence>
<evidence type="ECO:0000256" key="2">
    <source>
        <dbReference type="ARBA" id="ARBA00022801"/>
    </source>
</evidence>
<comment type="caution">
    <text evidence="8">The sequence shown here is derived from an EMBL/GenBank/DDBJ whole genome shotgun (WGS) entry which is preliminary data.</text>
</comment>
<dbReference type="Proteomes" id="UP001056436">
    <property type="component" value="Unassembled WGS sequence"/>
</dbReference>
<feature type="signal peptide" evidence="7">
    <location>
        <begin position="1"/>
        <end position="17"/>
    </location>
</feature>
<evidence type="ECO:0000313" key="8">
    <source>
        <dbReference type="EMBL" id="KAI3529140.1"/>
    </source>
</evidence>
<keyword evidence="4" id="KW-0326">Glycosidase</keyword>
<dbReference type="InterPro" id="IPR052025">
    <property type="entry name" value="Xyloglucanase_GH74"/>
</dbReference>
<feature type="chain" id="PRO_5040412960" evidence="7">
    <location>
        <begin position="18"/>
        <end position="267"/>
    </location>
</feature>
<dbReference type="AlphaFoldDB" id="A0A9Q0AWF9"/>
<evidence type="ECO:0000256" key="4">
    <source>
        <dbReference type="ARBA" id="ARBA00023295"/>
    </source>
</evidence>
<dbReference type="GO" id="GO:0010411">
    <property type="term" value="P:xyloglucan metabolic process"/>
    <property type="evidence" value="ECO:0007669"/>
    <property type="project" value="TreeGrafter"/>
</dbReference>
<keyword evidence="9" id="KW-1185">Reference proteome</keyword>
<name>A0A9Q0AWF9_9PEZI</name>
<gene>
    <name evidence="8" type="ORF">CABS02_14925</name>
</gene>
<dbReference type="PANTHER" id="PTHR43739">
    <property type="entry name" value="XYLOGLUCANASE (EUROFUNG)"/>
    <property type="match status" value="1"/>
</dbReference>
<keyword evidence="1 7" id="KW-0732">Signal</keyword>
<dbReference type="GO" id="GO:0016798">
    <property type="term" value="F:hydrolase activity, acting on glycosyl bonds"/>
    <property type="evidence" value="ECO:0007669"/>
    <property type="project" value="UniProtKB-KW"/>
</dbReference>
<keyword evidence="3" id="KW-0119">Carbohydrate metabolism</keyword>
<dbReference type="GO" id="GO:0000272">
    <property type="term" value="P:polysaccharide catabolic process"/>
    <property type="evidence" value="ECO:0007669"/>
    <property type="project" value="UniProtKB-KW"/>
</dbReference>
<organism evidence="8 9">
    <name type="scientific">Colletotrichum abscissum</name>
    <dbReference type="NCBI Taxonomy" id="1671311"/>
    <lineage>
        <taxon>Eukaryota</taxon>
        <taxon>Fungi</taxon>
        <taxon>Dikarya</taxon>
        <taxon>Ascomycota</taxon>
        <taxon>Pezizomycotina</taxon>
        <taxon>Sordariomycetes</taxon>
        <taxon>Hypocreomycetidae</taxon>
        <taxon>Glomerellales</taxon>
        <taxon>Glomerellaceae</taxon>
        <taxon>Colletotrichum</taxon>
        <taxon>Colletotrichum acutatum species complex</taxon>
    </lineage>
</organism>
<dbReference type="InterPro" id="IPR015943">
    <property type="entry name" value="WD40/YVTN_repeat-like_dom_sf"/>
</dbReference>
<reference evidence="8" key="1">
    <citation type="submission" date="2019-01" db="EMBL/GenBank/DDBJ databases">
        <title>Colletotrichum abscissum LGMF1257.</title>
        <authorList>
            <person name="Baroncelli R."/>
        </authorList>
    </citation>
    <scope>NUCLEOTIDE SEQUENCE</scope>
    <source>
        <strain evidence="8">Ca142</strain>
    </source>
</reference>
<proteinExistence type="inferred from homology"/>
<evidence type="ECO:0000256" key="5">
    <source>
        <dbReference type="ARBA" id="ARBA00023326"/>
    </source>
</evidence>
<dbReference type="Gene3D" id="2.130.10.10">
    <property type="entry name" value="YVTN repeat-like/Quinoprotein amine dehydrogenase"/>
    <property type="match status" value="1"/>
</dbReference>
<dbReference type="SUPFAM" id="SSF110296">
    <property type="entry name" value="Oligoxyloglucan reducing end-specific cellobiohydrolase"/>
    <property type="match status" value="1"/>
</dbReference>
<accession>A0A9Q0AWF9</accession>
<sequence>MKYANLLLAALAAPLQAAFTWKNVKIGGGGGFVPSIQFHPTTKGVAYARTDIGGLYRLNADDSWTPVTDANGFADDSHWNRWGVDALALDPQDPNKVFIAVGMYTNSCSDKGATWSFTDLPFKVGGNMPGRGNGERLAVDPKNSNIIYFGARSGNGLYKSTSFSKVSSFTAVGTFRAGPADNEYSGDIQGINFVTFDSTSAALSGATSRIFVGVAENTTSSVYVSNDAGSTWSAVAGQPGRYFPHKGRIQPTEKVGDEALPERLTAI</sequence>
<dbReference type="EMBL" id="SDAQ01000234">
    <property type="protein sequence ID" value="KAI3529140.1"/>
    <property type="molecule type" value="Genomic_DNA"/>
</dbReference>
<evidence type="ECO:0000256" key="3">
    <source>
        <dbReference type="ARBA" id="ARBA00023277"/>
    </source>
</evidence>
<keyword evidence="5" id="KW-0624">Polysaccharide degradation</keyword>
<dbReference type="OrthoDB" id="2151161at2759"/>
<protein>
    <submittedName>
        <fullName evidence="8">Fungal cellulose binding domain-containing protein</fullName>
    </submittedName>
</protein>
<dbReference type="PANTHER" id="PTHR43739:SF2">
    <property type="entry name" value="OLIGOXYLOGLUCAN-REDUCING END-SPECIFIC XYLOGLUCANASE-RELATED"/>
    <property type="match status" value="1"/>
</dbReference>
<evidence type="ECO:0000256" key="7">
    <source>
        <dbReference type="SAM" id="SignalP"/>
    </source>
</evidence>
<evidence type="ECO:0000313" key="9">
    <source>
        <dbReference type="Proteomes" id="UP001056436"/>
    </source>
</evidence>
<comment type="similarity">
    <text evidence="6">Belongs to the glycosyl hydrolase 74 family.</text>
</comment>